<dbReference type="Proteomes" id="UP001345963">
    <property type="component" value="Unassembled WGS sequence"/>
</dbReference>
<reference evidence="1 2" key="1">
    <citation type="submission" date="2021-07" db="EMBL/GenBank/DDBJ databases">
        <authorList>
            <person name="Palmer J.M."/>
        </authorList>
    </citation>
    <scope>NUCLEOTIDE SEQUENCE [LARGE SCALE GENOMIC DNA]</scope>
    <source>
        <strain evidence="1 2">AT_MEX2019</strain>
        <tissue evidence="1">Muscle</tissue>
    </source>
</reference>
<accession>A0ABU7B395</accession>
<keyword evidence="2" id="KW-1185">Reference proteome</keyword>
<gene>
    <name evidence="1" type="ORF">ATANTOWER_022592</name>
</gene>
<name>A0ABU7B395_9TELE</name>
<dbReference type="EMBL" id="JAHUTI010039833">
    <property type="protein sequence ID" value="MED6244729.1"/>
    <property type="molecule type" value="Genomic_DNA"/>
</dbReference>
<evidence type="ECO:0000313" key="1">
    <source>
        <dbReference type="EMBL" id="MED6244729.1"/>
    </source>
</evidence>
<organism evidence="1 2">
    <name type="scientific">Ataeniobius toweri</name>
    <dbReference type="NCBI Taxonomy" id="208326"/>
    <lineage>
        <taxon>Eukaryota</taxon>
        <taxon>Metazoa</taxon>
        <taxon>Chordata</taxon>
        <taxon>Craniata</taxon>
        <taxon>Vertebrata</taxon>
        <taxon>Euteleostomi</taxon>
        <taxon>Actinopterygii</taxon>
        <taxon>Neopterygii</taxon>
        <taxon>Teleostei</taxon>
        <taxon>Neoteleostei</taxon>
        <taxon>Acanthomorphata</taxon>
        <taxon>Ovalentaria</taxon>
        <taxon>Atherinomorphae</taxon>
        <taxon>Cyprinodontiformes</taxon>
        <taxon>Goodeidae</taxon>
        <taxon>Ataeniobius</taxon>
    </lineage>
</organism>
<comment type="caution">
    <text evidence="1">The sequence shown here is derived from an EMBL/GenBank/DDBJ whole genome shotgun (WGS) entry which is preliminary data.</text>
</comment>
<protein>
    <submittedName>
        <fullName evidence="1">Uncharacterized protein</fullName>
    </submittedName>
</protein>
<evidence type="ECO:0000313" key="2">
    <source>
        <dbReference type="Proteomes" id="UP001345963"/>
    </source>
</evidence>
<proteinExistence type="predicted"/>
<sequence>MEETVTDCVQQTSNEPKQEFLLFTVKRKKKSNVIPDIFPSCSFNSSPSVFPSSPNLLENAFNAPIPELRKQSFTQLSLGQLSRNGEISRSRERSSWIEPHLVGRLYLQDDCSRRTVCFLFKWNCGTLHSYSTFHKEGDKVG</sequence>